<evidence type="ECO:0000313" key="2">
    <source>
        <dbReference type="EMBL" id="POM59897.1"/>
    </source>
</evidence>
<organism evidence="2 3">
    <name type="scientific">Phytophthora palmivora</name>
    <dbReference type="NCBI Taxonomy" id="4796"/>
    <lineage>
        <taxon>Eukaryota</taxon>
        <taxon>Sar</taxon>
        <taxon>Stramenopiles</taxon>
        <taxon>Oomycota</taxon>
        <taxon>Peronosporomycetes</taxon>
        <taxon>Peronosporales</taxon>
        <taxon>Peronosporaceae</taxon>
        <taxon>Phytophthora</taxon>
    </lineage>
</organism>
<reference evidence="2 3" key="1">
    <citation type="journal article" date="2017" name="Genome Biol. Evol.">
        <title>Phytophthora megakarya and P. palmivora, closely related causal agents of cacao black pod rot, underwent increases in genome sizes and gene numbers by different mechanisms.</title>
        <authorList>
            <person name="Ali S.S."/>
            <person name="Shao J."/>
            <person name="Lary D.J."/>
            <person name="Kronmiller B."/>
            <person name="Shen D."/>
            <person name="Strem M.D."/>
            <person name="Amoako-Attah I."/>
            <person name="Akrofi A.Y."/>
            <person name="Begoude B.A."/>
            <person name="Ten Hoopen G.M."/>
            <person name="Coulibaly K."/>
            <person name="Kebe B.I."/>
            <person name="Melnick R.L."/>
            <person name="Guiltinan M.J."/>
            <person name="Tyler B.M."/>
            <person name="Meinhardt L.W."/>
            <person name="Bailey B.A."/>
        </authorList>
    </citation>
    <scope>NUCLEOTIDE SEQUENCE [LARGE SCALE GENOMIC DNA]</scope>
    <source>
        <strain evidence="3">sbr112.9</strain>
    </source>
</reference>
<keyword evidence="3" id="KW-1185">Reference proteome</keyword>
<dbReference type="EMBL" id="NCKW01016989">
    <property type="protein sequence ID" value="POM59897.1"/>
    <property type="molecule type" value="Genomic_DNA"/>
</dbReference>
<comment type="caution">
    <text evidence="2">The sequence shown here is derived from an EMBL/GenBank/DDBJ whole genome shotgun (WGS) entry which is preliminary data.</text>
</comment>
<gene>
    <name evidence="2" type="ORF">PHPALM_31307</name>
</gene>
<feature type="compositionally biased region" description="Low complexity" evidence="1">
    <location>
        <begin position="232"/>
        <end position="243"/>
    </location>
</feature>
<dbReference type="AlphaFoldDB" id="A0A2P4X2X0"/>
<sequence>MDLAVKFENFDSTESFLVLDMDKYDLIRDMPWLEKHDPWIDWCGKAIGASRPSVSDRALVSNVPTSVRDWGARDGRQGAYAPEEVLGVTDSSEDVAMSLATGRETKAHCQACGIATTASPNAESRRAVWASTVAVPDGTDQAGNIGPQAAEAAEESAVGVSCVGNIGPQVGNVVPQAGSIAPQTAEAVEEDAEGVSCVGNIVPRKGEETENVESAVCVSSVGNRVPRGVEKTSTSAEALLSTSRVDNQVPHSESETPPARPVEEQCHVFDGVSGRQVKAGGVHLEALPDVAALLNLEELSMKDFLASRVDNQVPHSESETPPARPVEERYHGFDVVSGRQVKTGAVLLDALPEVSALLNLEELSMKDFLVELKAGEIAERWCS</sequence>
<dbReference type="OrthoDB" id="127730at2759"/>
<evidence type="ECO:0000256" key="1">
    <source>
        <dbReference type="SAM" id="MobiDB-lite"/>
    </source>
</evidence>
<dbReference type="Proteomes" id="UP000237271">
    <property type="component" value="Unassembled WGS sequence"/>
</dbReference>
<feature type="region of interest" description="Disordered" evidence="1">
    <location>
        <begin position="228"/>
        <end position="261"/>
    </location>
</feature>
<protein>
    <submittedName>
        <fullName evidence="2">Pol protein</fullName>
    </submittedName>
</protein>
<evidence type="ECO:0000313" key="3">
    <source>
        <dbReference type="Proteomes" id="UP000237271"/>
    </source>
</evidence>
<accession>A0A2P4X2X0</accession>
<name>A0A2P4X2X0_9STRA</name>
<proteinExistence type="predicted"/>